<feature type="region of interest" description="Disordered" evidence="3">
    <location>
        <begin position="152"/>
        <end position="242"/>
    </location>
</feature>
<comment type="caution">
    <text evidence="5">The sequence shown here is derived from an EMBL/GenBank/DDBJ whole genome shotgun (WGS) entry which is preliminary data.</text>
</comment>
<keyword evidence="2" id="KW-0539">Nucleus</keyword>
<evidence type="ECO:0000256" key="2">
    <source>
        <dbReference type="ARBA" id="ARBA00023242"/>
    </source>
</evidence>
<dbReference type="InterPro" id="IPR016197">
    <property type="entry name" value="Chromo-like_dom_sf"/>
</dbReference>
<comment type="subcellular location">
    <subcellularLocation>
        <location evidence="1">Nucleus</location>
    </subcellularLocation>
</comment>
<dbReference type="Proteomes" id="UP000726737">
    <property type="component" value="Unassembled WGS sequence"/>
</dbReference>
<protein>
    <recommendedName>
        <fullName evidence="4">Chromo domain-containing protein</fullName>
    </recommendedName>
</protein>
<dbReference type="CDD" id="cd00024">
    <property type="entry name" value="CD_CSD"/>
    <property type="match status" value="1"/>
</dbReference>
<dbReference type="AlphaFoldDB" id="A0A9P6TVV9"/>
<dbReference type="InterPro" id="IPR000953">
    <property type="entry name" value="Chromo/chromo_shadow_dom"/>
</dbReference>
<evidence type="ECO:0000256" key="1">
    <source>
        <dbReference type="ARBA" id="ARBA00004123"/>
    </source>
</evidence>
<dbReference type="PROSITE" id="PS50013">
    <property type="entry name" value="CHROMO_2"/>
    <property type="match status" value="1"/>
</dbReference>
<feature type="region of interest" description="Disordered" evidence="3">
    <location>
        <begin position="24"/>
        <end position="112"/>
    </location>
</feature>
<dbReference type="SUPFAM" id="SSF54160">
    <property type="entry name" value="Chromo domain-like"/>
    <property type="match status" value="1"/>
</dbReference>
<evidence type="ECO:0000313" key="5">
    <source>
        <dbReference type="EMBL" id="KAG0248889.1"/>
    </source>
</evidence>
<dbReference type="InterPro" id="IPR023780">
    <property type="entry name" value="Chromo_domain"/>
</dbReference>
<dbReference type="OrthoDB" id="433924at2759"/>
<gene>
    <name evidence="5" type="ORF">BG011_009805</name>
</gene>
<keyword evidence="6" id="KW-1185">Reference proteome</keyword>
<dbReference type="InterPro" id="IPR051219">
    <property type="entry name" value="Heterochromatin_chromo-domain"/>
</dbReference>
<dbReference type="Pfam" id="PF00385">
    <property type="entry name" value="Chromo"/>
    <property type="match status" value="1"/>
</dbReference>
<sequence>MDIDGRASNLPSVRMERISAMEEINIMVENSDRDESNAMEERDSTEDNDEDMSENDSGMDIQDPADQSNATHTLPTSSTRRSARDVRPIHSSSSSSASSIKKTKAKETHMHTILREALPEGSVVSQDTLERLAKAFTSIVKEASAAAAKAAVNKTRASTGARAASGPRTAKRAVRNGRVTKLTTTTTTTTPKKAESSPKEKKKTKKKNIEEDDQEEKDKLEDDGEEAEEEEDEDEDEDEDEVFEVESILEHKFVRGKILFKIKWSGYPVSQSTWETRSSLDGCKDLLQAYAKKNKLTI</sequence>
<evidence type="ECO:0000313" key="6">
    <source>
        <dbReference type="Proteomes" id="UP000726737"/>
    </source>
</evidence>
<dbReference type="InterPro" id="IPR023779">
    <property type="entry name" value="Chromodomain_CS"/>
</dbReference>
<reference evidence="5" key="1">
    <citation type="journal article" date="2020" name="Fungal Divers.">
        <title>Resolving the Mortierellaceae phylogeny through synthesis of multi-gene phylogenetics and phylogenomics.</title>
        <authorList>
            <person name="Vandepol N."/>
            <person name="Liber J."/>
            <person name="Desiro A."/>
            <person name="Na H."/>
            <person name="Kennedy M."/>
            <person name="Barry K."/>
            <person name="Grigoriev I.V."/>
            <person name="Miller A.N."/>
            <person name="O'Donnell K."/>
            <person name="Stajich J.E."/>
            <person name="Bonito G."/>
        </authorList>
    </citation>
    <scope>NUCLEOTIDE SEQUENCE</scope>
    <source>
        <strain evidence="5">KOD948</strain>
    </source>
</reference>
<feature type="domain" description="Chromo" evidence="4">
    <location>
        <begin position="243"/>
        <end position="298"/>
    </location>
</feature>
<name>A0A9P6TVV9_9FUNG</name>
<dbReference type="PROSITE" id="PS00598">
    <property type="entry name" value="CHROMO_1"/>
    <property type="match status" value="1"/>
</dbReference>
<dbReference type="PANTHER" id="PTHR22812">
    <property type="entry name" value="CHROMOBOX PROTEIN"/>
    <property type="match status" value="1"/>
</dbReference>
<evidence type="ECO:0000259" key="4">
    <source>
        <dbReference type="PROSITE" id="PS50013"/>
    </source>
</evidence>
<dbReference type="EMBL" id="JAAAJA010000902">
    <property type="protein sequence ID" value="KAG0248889.1"/>
    <property type="molecule type" value="Genomic_DNA"/>
</dbReference>
<dbReference type="Gene3D" id="2.40.50.40">
    <property type="match status" value="1"/>
</dbReference>
<feature type="compositionally biased region" description="Acidic residues" evidence="3">
    <location>
        <begin position="43"/>
        <end position="54"/>
    </location>
</feature>
<dbReference type="GO" id="GO:0005634">
    <property type="term" value="C:nucleus"/>
    <property type="evidence" value="ECO:0007669"/>
    <property type="project" value="UniProtKB-SubCell"/>
</dbReference>
<proteinExistence type="predicted"/>
<organism evidence="5 6">
    <name type="scientific">Mortierella polycephala</name>
    <dbReference type="NCBI Taxonomy" id="41804"/>
    <lineage>
        <taxon>Eukaryota</taxon>
        <taxon>Fungi</taxon>
        <taxon>Fungi incertae sedis</taxon>
        <taxon>Mucoromycota</taxon>
        <taxon>Mortierellomycotina</taxon>
        <taxon>Mortierellomycetes</taxon>
        <taxon>Mortierellales</taxon>
        <taxon>Mortierellaceae</taxon>
        <taxon>Mortierella</taxon>
    </lineage>
</organism>
<dbReference type="SMART" id="SM00298">
    <property type="entry name" value="CHROMO"/>
    <property type="match status" value="1"/>
</dbReference>
<feature type="compositionally biased region" description="Acidic residues" evidence="3">
    <location>
        <begin position="210"/>
        <end position="242"/>
    </location>
</feature>
<feature type="compositionally biased region" description="Basic and acidic residues" evidence="3">
    <location>
        <begin position="30"/>
        <end position="42"/>
    </location>
</feature>
<evidence type="ECO:0000256" key="3">
    <source>
        <dbReference type="SAM" id="MobiDB-lite"/>
    </source>
</evidence>
<accession>A0A9P6TVV9</accession>
<feature type="compositionally biased region" description="Polar residues" evidence="3">
    <location>
        <begin position="65"/>
        <end position="80"/>
    </location>
</feature>